<comment type="subcellular location">
    <subcellularLocation>
        <location evidence="1">Cell envelope</location>
    </subcellularLocation>
</comment>
<protein>
    <submittedName>
        <fullName evidence="6">ABC transporter substrate-binding protein</fullName>
    </submittedName>
</protein>
<dbReference type="InterPro" id="IPR039424">
    <property type="entry name" value="SBP_5"/>
</dbReference>
<dbReference type="RefSeq" id="WP_381833488.1">
    <property type="nucleotide sequence ID" value="NZ_JBHTCF010000010.1"/>
</dbReference>
<organism evidence="6 7">
    <name type="scientific">Streptomyces monticola</name>
    <dbReference type="NCBI Taxonomy" id="2666263"/>
    <lineage>
        <taxon>Bacteria</taxon>
        <taxon>Bacillati</taxon>
        <taxon>Actinomycetota</taxon>
        <taxon>Actinomycetes</taxon>
        <taxon>Kitasatosporales</taxon>
        <taxon>Streptomycetaceae</taxon>
        <taxon>Streptomyces</taxon>
    </lineage>
</organism>
<sequence>MSGGVARGAGRGLPIVAVAVLVVSGCGGSSGSAAGGGGQEPVDGQTFTMAYGSDPGGLDPAKTVMSIAIGINRYLYDPLVHLDGKGEPVAGLAQKWQATTKSATFTLRSGVTCSDGSPLTASDVAANLNYIGDPKNKSPLAGVQIAPGSTARADDERRTVTLTSGAPDAFLLRNAGSVPIACGKGLKDRTALAKGGKGSNTGMFTMTEAVAGDHYTLTRRKDYAWGPGSWKRAQKGLPDKVTIRVVPNETTAANLLLSGELNAAPVVGPEQKRLAARKLFHADVQAPVGELFFNQNAGRPGADVQVRRALVQALDLPGLGKVITNGTGKPSRGMVTLDPAVCPGDAVSGNLPGRDLAAAKRELVTAGWKAGAGGVRAKDGKKLKLNVLYGTQLGPTMAAGAELVQKTWKSLGVEAELKPVDSPGLNSALFGSGDWDVSMGPVGLTTPTQLVPFMAGPKPPKGVNFAGVDNAEYRKLAQKASAEVGTAGCPQWQQAEAALIKRLDAVPYYNSIAPVFGHGSRFQVSQGAIVPSSIRMYAD</sequence>
<dbReference type="PIRSF" id="PIRSF002741">
    <property type="entry name" value="MppA"/>
    <property type="match status" value="1"/>
</dbReference>
<feature type="domain" description="Solute-binding protein family 5" evidence="5">
    <location>
        <begin position="87"/>
        <end position="446"/>
    </location>
</feature>
<evidence type="ECO:0000256" key="4">
    <source>
        <dbReference type="ARBA" id="ARBA00022729"/>
    </source>
</evidence>
<name>A0ABW2JP52_9ACTN</name>
<proteinExistence type="inferred from homology"/>
<accession>A0ABW2JP52</accession>
<dbReference type="Gene3D" id="3.10.105.10">
    <property type="entry name" value="Dipeptide-binding Protein, Domain 3"/>
    <property type="match status" value="1"/>
</dbReference>
<reference evidence="7" key="1">
    <citation type="journal article" date="2019" name="Int. J. Syst. Evol. Microbiol.">
        <title>The Global Catalogue of Microorganisms (GCM) 10K type strain sequencing project: providing services to taxonomists for standard genome sequencing and annotation.</title>
        <authorList>
            <consortium name="The Broad Institute Genomics Platform"/>
            <consortium name="The Broad Institute Genome Sequencing Center for Infectious Disease"/>
            <person name="Wu L."/>
            <person name="Ma J."/>
        </authorList>
    </citation>
    <scope>NUCLEOTIDE SEQUENCE [LARGE SCALE GENOMIC DNA]</scope>
    <source>
        <strain evidence="7">SYNS20</strain>
    </source>
</reference>
<evidence type="ECO:0000259" key="5">
    <source>
        <dbReference type="Pfam" id="PF00496"/>
    </source>
</evidence>
<dbReference type="Pfam" id="PF00496">
    <property type="entry name" value="SBP_bac_5"/>
    <property type="match status" value="1"/>
</dbReference>
<dbReference type="PANTHER" id="PTHR30290:SF10">
    <property type="entry name" value="PERIPLASMIC OLIGOPEPTIDE-BINDING PROTEIN-RELATED"/>
    <property type="match status" value="1"/>
</dbReference>
<dbReference type="InterPro" id="IPR000914">
    <property type="entry name" value="SBP_5_dom"/>
</dbReference>
<dbReference type="Proteomes" id="UP001596523">
    <property type="component" value="Unassembled WGS sequence"/>
</dbReference>
<comment type="similarity">
    <text evidence="2">Belongs to the bacterial solute-binding protein 5 family.</text>
</comment>
<dbReference type="SUPFAM" id="SSF53850">
    <property type="entry name" value="Periplasmic binding protein-like II"/>
    <property type="match status" value="1"/>
</dbReference>
<evidence type="ECO:0000256" key="2">
    <source>
        <dbReference type="ARBA" id="ARBA00005695"/>
    </source>
</evidence>
<dbReference type="InterPro" id="IPR030678">
    <property type="entry name" value="Peptide/Ni-bd"/>
</dbReference>
<dbReference type="CDD" id="cd00995">
    <property type="entry name" value="PBP2_NikA_DppA_OppA_like"/>
    <property type="match status" value="1"/>
</dbReference>
<evidence type="ECO:0000313" key="7">
    <source>
        <dbReference type="Proteomes" id="UP001596523"/>
    </source>
</evidence>
<dbReference type="PROSITE" id="PS51257">
    <property type="entry name" value="PROKAR_LIPOPROTEIN"/>
    <property type="match status" value="1"/>
</dbReference>
<dbReference type="PANTHER" id="PTHR30290">
    <property type="entry name" value="PERIPLASMIC BINDING COMPONENT OF ABC TRANSPORTER"/>
    <property type="match status" value="1"/>
</dbReference>
<keyword evidence="3" id="KW-0813">Transport</keyword>
<keyword evidence="4" id="KW-0732">Signal</keyword>
<dbReference type="Gene3D" id="3.40.190.10">
    <property type="entry name" value="Periplasmic binding protein-like II"/>
    <property type="match status" value="1"/>
</dbReference>
<evidence type="ECO:0000256" key="3">
    <source>
        <dbReference type="ARBA" id="ARBA00022448"/>
    </source>
</evidence>
<comment type="caution">
    <text evidence="6">The sequence shown here is derived from an EMBL/GenBank/DDBJ whole genome shotgun (WGS) entry which is preliminary data.</text>
</comment>
<gene>
    <name evidence="6" type="ORF">ACFQVC_23185</name>
</gene>
<evidence type="ECO:0000256" key="1">
    <source>
        <dbReference type="ARBA" id="ARBA00004196"/>
    </source>
</evidence>
<dbReference type="EMBL" id="JBHTCF010000010">
    <property type="protein sequence ID" value="MFC7307120.1"/>
    <property type="molecule type" value="Genomic_DNA"/>
</dbReference>
<evidence type="ECO:0000313" key="6">
    <source>
        <dbReference type="EMBL" id="MFC7307120.1"/>
    </source>
</evidence>
<keyword evidence="7" id="KW-1185">Reference proteome</keyword>